<evidence type="ECO:0000313" key="6">
    <source>
        <dbReference type="Proteomes" id="UP001596150"/>
    </source>
</evidence>
<keyword evidence="6" id="KW-1185">Reference proteome</keyword>
<dbReference type="PIRSF" id="PIRSF002741">
    <property type="entry name" value="MppA"/>
    <property type="match status" value="1"/>
</dbReference>
<keyword evidence="3" id="KW-0732">Signal</keyword>
<dbReference type="RefSeq" id="WP_266344119.1">
    <property type="nucleotide sequence ID" value="NZ_JAPKNH010000004.1"/>
</dbReference>
<dbReference type="CDD" id="cd00995">
    <property type="entry name" value="PBP2_NikA_DppA_OppA_like"/>
    <property type="match status" value="1"/>
</dbReference>
<evidence type="ECO:0000259" key="4">
    <source>
        <dbReference type="Pfam" id="PF00496"/>
    </source>
</evidence>
<evidence type="ECO:0000256" key="1">
    <source>
        <dbReference type="ARBA" id="ARBA00004418"/>
    </source>
</evidence>
<protein>
    <submittedName>
        <fullName evidence="5">ABC transporter substrate-binding protein</fullName>
    </submittedName>
</protein>
<name>A0ABW0PWN7_9HYPH</name>
<feature type="chain" id="PRO_5046674705" evidence="3">
    <location>
        <begin position="36"/>
        <end position="513"/>
    </location>
</feature>
<reference evidence="6" key="1">
    <citation type="journal article" date="2019" name="Int. J. Syst. Evol. Microbiol.">
        <title>The Global Catalogue of Microorganisms (GCM) 10K type strain sequencing project: providing services to taxonomists for standard genome sequencing and annotation.</title>
        <authorList>
            <consortium name="The Broad Institute Genomics Platform"/>
            <consortium name="The Broad Institute Genome Sequencing Center for Infectious Disease"/>
            <person name="Wu L."/>
            <person name="Ma J."/>
        </authorList>
    </citation>
    <scope>NUCLEOTIDE SEQUENCE [LARGE SCALE GENOMIC DNA]</scope>
    <source>
        <strain evidence="6">KACC 12633</strain>
    </source>
</reference>
<dbReference type="Gene3D" id="3.40.190.10">
    <property type="entry name" value="Periplasmic binding protein-like II"/>
    <property type="match status" value="1"/>
</dbReference>
<gene>
    <name evidence="5" type="ORF">ACFPP9_12730</name>
</gene>
<evidence type="ECO:0000256" key="3">
    <source>
        <dbReference type="SAM" id="SignalP"/>
    </source>
</evidence>
<feature type="signal peptide" evidence="3">
    <location>
        <begin position="1"/>
        <end position="35"/>
    </location>
</feature>
<accession>A0ABW0PWN7</accession>
<dbReference type="Proteomes" id="UP001596150">
    <property type="component" value="Unassembled WGS sequence"/>
</dbReference>
<dbReference type="InterPro" id="IPR039424">
    <property type="entry name" value="SBP_5"/>
</dbReference>
<feature type="domain" description="Solute-binding protein family 5" evidence="4">
    <location>
        <begin position="87"/>
        <end position="408"/>
    </location>
</feature>
<sequence>MRDTMHPITKRLGLLTAAAALFAGALGGTASFAEAASPRAAENKMVLVARQDPGTLDFVKSNLTAMRLWIPANIVEPLVYFNKDGSVAPGVAESWTISDDKLTYTFKIRETTFSNGAPVTAEDVVYSLNTMKASPVVDYAAAYEAVTAIDKVDDHTVKVTLSRPSQNFWRGMGAISGLIQPEAAAGTIATNPIGTGPYKLKTYTTNSTFEFEANPTYWGEKPAVQNVTVRIITDGTAGLNALEAGEVDSLPVITIDLWEQLSKRELDKKFTLVTYPQVGEPTYAVLNQKLDKDLRETIAKTLDRQSYNDAFGAAWGAENTCTFALPNQVWFSPENAETCPFPYDMEGAMATIAEKGYASTPLEYASLSDVPDLSLPADIMVPAMQAAGFNVTRNAIDLARYSQLIFQGRPPQFDVTIMSGDANPVQWACPDPTKAGWSTYCSADYTKALADADVALTDADYAAQMKKSADILRKDAVIIPLIAKKGVGLFNPDLKGFEEPRVGVAIEMSKLHW</sequence>
<dbReference type="InterPro" id="IPR030678">
    <property type="entry name" value="Peptide/Ni-bd"/>
</dbReference>
<comment type="subcellular location">
    <subcellularLocation>
        <location evidence="1">Periplasm</location>
    </subcellularLocation>
</comment>
<comment type="caution">
    <text evidence="5">The sequence shown here is derived from an EMBL/GenBank/DDBJ whole genome shotgun (WGS) entry which is preliminary data.</text>
</comment>
<proteinExistence type="inferred from homology"/>
<dbReference type="Gene3D" id="3.10.105.10">
    <property type="entry name" value="Dipeptide-binding Protein, Domain 3"/>
    <property type="match status" value="1"/>
</dbReference>
<dbReference type="SUPFAM" id="SSF53850">
    <property type="entry name" value="Periplasmic binding protein-like II"/>
    <property type="match status" value="1"/>
</dbReference>
<organism evidence="5 6">
    <name type="scientific">Kaistia terrae</name>
    <dbReference type="NCBI Taxonomy" id="537017"/>
    <lineage>
        <taxon>Bacteria</taxon>
        <taxon>Pseudomonadati</taxon>
        <taxon>Pseudomonadota</taxon>
        <taxon>Alphaproteobacteria</taxon>
        <taxon>Hyphomicrobiales</taxon>
        <taxon>Kaistiaceae</taxon>
        <taxon>Kaistia</taxon>
    </lineage>
</organism>
<dbReference type="InterPro" id="IPR000914">
    <property type="entry name" value="SBP_5_dom"/>
</dbReference>
<dbReference type="PANTHER" id="PTHR30290">
    <property type="entry name" value="PERIPLASMIC BINDING COMPONENT OF ABC TRANSPORTER"/>
    <property type="match status" value="1"/>
</dbReference>
<evidence type="ECO:0000256" key="2">
    <source>
        <dbReference type="ARBA" id="ARBA00005695"/>
    </source>
</evidence>
<comment type="similarity">
    <text evidence="2">Belongs to the bacterial solute-binding protein 5 family.</text>
</comment>
<dbReference type="Pfam" id="PF00496">
    <property type="entry name" value="SBP_bac_5"/>
    <property type="match status" value="1"/>
</dbReference>
<evidence type="ECO:0000313" key="5">
    <source>
        <dbReference type="EMBL" id="MFC5516641.1"/>
    </source>
</evidence>
<dbReference type="EMBL" id="JBHSML010000003">
    <property type="protein sequence ID" value="MFC5516641.1"/>
    <property type="molecule type" value="Genomic_DNA"/>
</dbReference>